<dbReference type="InterPro" id="IPR025164">
    <property type="entry name" value="Toastrack_DUF4097"/>
</dbReference>
<feature type="compositionally biased region" description="Polar residues" evidence="1">
    <location>
        <begin position="226"/>
        <end position="239"/>
    </location>
</feature>
<feature type="region of interest" description="Disordered" evidence="1">
    <location>
        <begin position="226"/>
        <end position="261"/>
    </location>
</feature>
<reference evidence="4" key="1">
    <citation type="journal article" date="2019" name="Int. J. Syst. Evol. Microbiol.">
        <title>The Global Catalogue of Microorganisms (GCM) 10K type strain sequencing project: providing services to taxonomists for standard genome sequencing and annotation.</title>
        <authorList>
            <consortium name="The Broad Institute Genomics Platform"/>
            <consortium name="The Broad Institute Genome Sequencing Center for Infectious Disease"/>
            <person name="Wu L."/>
            <person name="Ma J."/>
        </authorList>
    </citation>
    <scope>NUCLEOTIDE SEQUENCE [LARGE SCALE GENOMIC DNA]</scope>
    <source>
        <strain evidence="4">JCM 12165</strain>
    </source>
</reference>
<dbReference type="Gene3D" id="2.160.20.120">
    <property type="match status" value="1"/>
</dbReference>
<evidence type="ECO:0000313" key="4">
    <source>
        <dbReference type="Proteomes" id="UP001597145"/>
    </source>
</evidence>
<evidence type="ECO:0000313" key="3">
    <source>
        <dbReference type="EMBL" id="MFD1530747.1"/>
    </source>
</evidence>
<evidence type="ECO:0000259" key="2">
    <source>
        <dbReference type="Pfam" id="PF13349"/>
    </source>
</evidence>
<dbReference type="EMBL" id="JBHUCP010000009">
    <property type="protein sequence ID" value="MFD1530747.1"/>
    <property type="molecule type" value="Genomic_DNA"/>
</dbReference>
<organism evidence="3 4">
    <name type="scientific">Pseudonocardia aurantiaca</name>
    <dbReference type="NCBI Taxonomy" id="75290"/>
    <lineage>
        <taxon>Bacteria</taxon>
        <taxon>Bacillati</taxon>
        <taxon>Actinomycetota</taxon>
        <taxon>Actinomycetes</taxon>
        <taxon>Pseudonocardiales</taxon>
        <taxon>Pseudonocardiaceae</taxon>
        <taxon>Pseudonocardia</taxon>
    </lineage>
</organism>
<dbReference type="Pfam" id="PF13349">
    <property type="entry name" value="DUF4097"/>
    <property type="match status" value="1"/>
</dbReference>
<feature type="compositionally biased region" description="Low complexity" evidence="1">
    <location>
        <begin position="241"/>
        <end position="253"/>
    </location>
</feature>
<dbReference type="Proteomes" id="UP001597145">
    <property type="component" value="Unassembled WGS sequence"/>
</dbReference>
<name>A0ABW4FK84_9PSEU</name>
<gene>
    <name evidence="3" type="ORF">ACFSCY_14970</name>
</gene>
<keyword evidence="4" id="KW-1185">Reference proteome</keyword>
<dbReference type="RefSeq" id="WP_343970482.1">
    <property type="nucleotide sequence ID" value="NZ_BAAAJG010000002.1"/>
</dbReference>
<sequence length="261" mass="26444">MIDSTPARRRTGLVLGLVGIAAVLAVGGAATVRGFTAAVVETSESMVFDAQVPRLTVDVGAGDVTVGRAEGDRVEVTRIVRSPESAGPTFTETSTANGVALAAECVGATFGRCSVDYDVRVPDGFVLDLRSSSGRVAASGVGVESATVRASSGDVHLADLRGPVTLEVSSGEVTGERLDVPTFRASSSSGDLRLDFATAPSAVEVDVSAGEVDVALPAGGTYRVQAETSSGDQSVSIPTDASASSTVRVRSSSGDVNVRPR</sequence>
<feature type="domain" description="DUF4097" evidence="2">
    <location>
        <begin position="128"/>
        <end position="259"/>
    </location>
</feature>
<protein>
    <submittedName>
        <fullName evidence="3">DUF4097 family beta strand repeat-containing protein</fullName>
    </submittedName>
</protein>
<accession>A0ABW4FK84</accession>
<proteinExistence type="predicted"/>
<evidence type="ECO:0000256" key="1">
    <source>
        <dbReference type="SAM" id="MobiDB-lite"/>
    </source>
</evidence>
<comment type="caution">
    <text evidence="3">The sequence shown here is derived from an EMBL/GenBank/DDBJ whole genome shotgun (WGS) entry which is preliminary data.</text>
</comment>